<evidence type="ECO:0000313" key="2">
    <source>
        <dbReference type="EMBL" id="TGK20190.1"/>
    </source>
</evidence>
<evidence type="ECO:0000256" key="1">
    <source>
        <dbReference type="SAM" id="Phobius"/>
    </source>
</evidence>
<feature type="transmembrane region" description="Helical" evidence="1">
    <location>
        <begin position="20"/>
        <end position="41"/>
    </location>
</feature>
<keyword evidence="3" id="KW-1185">Reference proteome</keyword>
<dbReference type="EMBL" id="RQEV01000007">
    <property type="protein sequence ID" value="TGK20190.1"/>
    <property type="molecule type" value="Genomic_DNA"/>
</dbReference>
<keyword evidence="1" id="KW-1133">Transmembrane helix</keyword>
<dbReference type="OrthoDB" id="335095at2"/>
<sequence>MPSFDMDSSPTRFSASRLGIVFGGIVLVFCLDFFVFGTAIWKVPNESAWSTNHFYNFLYEYFRIQKKPKTKFRILIVGSSIAHYSLDRSLLEGEVRALSGKEVEAEFLSYAGMTPLDAYLLRKKISELGPDLIVYPINFIDWRLHRTYVLDPVSGRNDTFPEEKLILDALNYGEAPQSRYIFPAETLVSFWNLMGPEKSAEFAAAALFDFYRYKDIYWKNIRSLFDHRFGRNTSYHGYNGVQIPERVTSLGWTGRSFSFRPEEYMVRKGFYLQVVREILREGKLSVSLRNRSGDSQILEFDSPGWKRILLDPKFLKRPSPVTAELSHTWVPYFAEAENKDWVYDELGVRLQQTFGSEIPRSGMQYTREERSEDLRYLGMNEKEYREYFFFRLLSEPEKRPGIGYLVALAEAKRKVSSEAFRPALHFRFMAEFLESMRTAKVPVLLINNPESPISLEWYVHSKWYRDHLEYLRKISGNGVVFLDWKDVLGETDFSDYHHLTYPGMKEMNPIYAREVVKFVE</sequence>
<organism evidence="2 3">
    <name type="scientific">Leptospira fluminis</name>
    <dbReference type="NCBI Taxonomy" id="2484979"/>
    <lineage>
        <taxon>Bacteria</taxon>
        <taxon>Pseudomonadati</taxon>
        <taxon>Spirochaetota</taxon>
        <taxon>Spirochaetia</taxon>
        <taxon>Leptospirales</taxon>
        <taxon>Leptospiraceae</taxon>
        <taxon>Leptospira</taxon>
    </lineage>
</organism>
<name>A0A4R9GR47_9LEPT</name>
<evidence type="ECO:0000313" key="3">
    <source>
        <dbReference type="Proteomes" id="UP000297855"/>
    </source>
</evidence>
<proteinExistence type="predicted"/>
<gene>
    <name evidence="2" type="ORF">EHO61_06760</name>
</gene>
<accession>A0A4R9GR47</accession>
<dbReference type="AlphaFoldDB" id="A0A4R9GR47"/>
<keyword evidence="1" id="KW-0472">Membrane</keyword>
<protein>
    <submittedName>
        <fullName evidence="2">Uncharacterized protein</fullName>
    </submittedName>
</protein>
<dbReference type="Proteomes" id="UP000297855">
    <property type="component" value="Unassembled WGS sequence"/>
</dbReference>
<keyword evidence="1" id="KW-0812">Transmembrane</keyword>
<reference evidence="2" key="1">
    <citation type="journal article" date="2019" name="PLoS Negl. Trop. Dis.">
        <title>Revisiting the worldwide diversity of Leptospira species in the environment.</title>
        <authorList>
            <person name="Vincent A.T."/>
            <person name="Schiettekatte O."/>
            <person name="Bourhy P."/>
            <person name="Veyrier F.J."/>
            <person name="Picardeau M."/>
        </authorList>
    </citation>
    <scope>NUCLEOTIDE SEQUENCE [LARGE SCALE GENOMIC DNA]</scope>
    <source>
        <strain evidence="2">SCS5</strain>
    </source>
</reference>
<comment type="caution">
    <text evidence="2">The sequence shown here is derived from an EMBL/GenBank/DDBJ whole genome shotgun (WGS) entry which is preliminary data.</text>
</comment>